<dbReference type="Proteomes" id="UP000255108">
    <property type="component" value="Unassembled WGS sequence"/>
</dbReference>
<name>A0A377Q801_9NEIS</name>
<evidence type="ECO:0000313" key="2">
    <source>
        <dbReference type="Proteomes" id="UP000255108"/>
    </source>
</evidence>
<sequence>MYVAGNRFKLLFNGQDYFPALIDAINLAQQEVF</sequence>
<reference evidence="1 2" key="1">
    <citation type="submission" date="2018-06" db="EMBL/GenBank/DDBJ databases">
        <authorList>
            <consortium name="Pathogen Informatics"/>
            <person name="Doyle S."/>
        </authorList>
    </citation>
    <scope>NUCLEOTIDE SEQUENCE [LARGE SCALE GENOMIC DNA]</scope>
    <source>
        <strain evidence="1 2">NCTC11159</strain>
    </source>
</reference>
<proteinExistence type="predicted"/>
<dbReference type="EMBL" id="UGHR01000001">
    <property type="protein sequence ID" value="STQ91002.1"/>
    <property type="molecule type" value="Genomic_DNA"/>
</dbReference>
<dbReference type="SUPFAM" id="SSF56024">
    <property type="entry name" value="Phospholipase D/nuclease"/>
    <property type="match status" value="1"/>
</dbReference>
<gene>
    <name evidence="1" type="ORF">NCTC11159_02073</name>
</gene>
<accession>A0A377Q801</accession>
<protein>
    <submittedName>
        <fullName evidence="1">Cardiolipin synthase 2</fullName>
    </submittedName>
</protein>
<dbReference type="AlphaFoldDB" id="A0A377Q801"/>
<organism evidence="1 2">
    <name type="scientific">Iodobacter fluviatilis</name>
    <dbReference type="NCBI Taxonomy" id="537"/>
    <lineage>
        <taxon>Bacteria</taxon>
        <taxon>Pseudomonadati</taxon>
        <taxon>Pseudomonadota</taxon>
        <taxon>Betaproteobacteria</taxon>
        <taxon>Neisseriales</taxon>
        <taxon>Chitinibacteraceae</taxon>
        <taxon>Iodobacter</taxon>
    </lineage>
</organism>
<evidence type="ECO:0000313" key="1">
    <source>
        <dbReference type="EMBL" id="STQ91002.1"/>
    </source>
</evidence>